<dbReference type="Proteomes" id="UP000202219">
    <property type="component" value="Segment"/>
</dbReference>
<name>A0A142K7I4_9CAUD</name>
<evidence type="ECO:0000313" key="2">
    <source>
        <dbReference type="Proteomes" id="UP000202219"/>
    </source>
</evidence>
<keyword evidence="2" id="KW-1185">Reference proteome</keyword>
<protein>
    <submittedName>
        <fullName evidence="1">Uncharacterized protein</fullName>
    </submittedName>
</protein>
<dbReference type="OrthoDB" id="22047at10239"/>
<dbReference type="RefSeq" id="YP_009304957.1">
    <property type="nucleotide sequence ID" value="NC_031281.1"/>
</dbReference>
<dbReference type="EMBL" id="KU935727">
    <property type="protein sequence ID" value="AMS02067.1"/>
    <property type="molecule type" value="Genomic_DNA"/>
</dbReference>
<evidence type="ECO:0000313" key="1">
    <source>
        <dbReference type="EMBL" id="AMS02067.1"/>
    </source>
</evidence>
<dbReference type="KEGG" id="vg:29123616"/>
<gene>
    <name evidence="1" type="primary">49</name>
    <name evidence="1" type="ORF">SEA_PANCHINO_49</name>
</gene>
<dbReference type="GeneID" id="29123616"/>
<accession>A0A142K7I4</accession>
<reference evidence="2" key="1">
    <citation type="submission" date="2016-03" db="EMBL/GenBank/DDBJ databases">
        <authorList>
            <person name="Ploux O."/>
        </authorList>
    </citation>
    <scope>NUCLEOTIDE SEQUENCE [LARGE SCALE GENOMIC DNA]</scope>
</reference>
<sequence length="71" mass="8204">MSAAIREFLTSNIGELIAALDEHEAGIETWHDPVVYRCGRCNFRGTEQEWQQHVAEHMARKFDDQTEMALL</sequence>
<proteinExistence type="predicted"/>
<organism evidence="1 2">
    <name type="scientific">Mycobacterium phage Panchino</name>
    <dbReference type="NCBI Taxonomy" id="1821537"/>
    <lineage>
        <taxon>Viruses</taxon>
        <taxon>Duplodnaviria</taxon>
        <taxon>Heunggongvirae</taxon>
        <taxon>Uroviricota</taxon>
        <taxon>Caudoviricetes</taxon>
        <taxon>Nclasvirinae</taxon>
        <taxon>Charlievirus</taxon>
        <taxon>Charlievirus panchino</taxon>
    </lineage>
</organism>